<dbReference type="Proteomes" id="UP001374535">
    <property type="component" value="Chromosome 4"/>
</dbReference>
<feature type="compositionally biased region" description="Polar residues" evidence="1">
    <location>
        <begin position="26"/>
        <end position="43"/>
    </location>
</feature>
<dbReference type="EMBL" id="CP144697">
    <property type="protein sequence ID" value="WVZ13526.1"/>
    <property type="molecule type" value="Genomic_DNA"/>
</dbReference>
<evidence type="ECO:0000313" key="2">
    <source>
        <dbReference type="EMBL" id="WVZ13526.1"/>
    </source>
</evidence>
<name>A0AAQ3NNZ7_VIGMU</name>
<accession>A0AAQ3NNZ7</accession>
<gene>
    <name evidence="2" type="ORF">V8G54_011092</name>
</gene>
<feature type="compositionally biased region" description="Polar residues" evidence="1">
    <location>
        <begin position="52"/>
        <end position="73"/>
    </location>
</feature>
<reference evidence="2 3" key="1">
    <citation type="journal article" date="2023" name="Life. Sci Alliance">
        <title>Evolutionary insights into 3D genome organization and epigenetic landscape of Vigna mungo.</title>
        <authorList>
            <person name="Junaid A."/>
            <person name="Singh B."/>
            <person name="Bhatia S."/>
        </authorList>
    </citation>
    <scope>NUCLEOTIDE SEQUENCE [LARGE SCALE GENOMIC DNA]</scope>
    <source>
        <strain evidence="2">Urdbean</strain>
    </source>
</reference>
<organism evidence="2 3">
    <name type="scientific">Vigna mungo</name>
    <name type="common">Black gram</name>
    <name type="synonym">Phaseolus mungo</name>
    <dbReference type="NCBI Taxonomy" id="3915"/>
    <lineage>
        <taxon>Eukaryota</taxon>
        <taxon>Viridiplantae</taxon>
        <taxon>Streptophyta</taxon>
        <taxon>Embryophyta</taxon>
        <taxon>Tracheophyta</taxon>
        <taxon>Spermatophyta</taxon>
        <taxon>Magnoliopsida</taxon>
        <taxon>eudicotyledons</taxon>
        <taxon>Gunneridae</taxon>
        <taxon>Pentapetalae</taxon>
        <taxon>rosids</taxon>
        <taxon>fabids</taxon>
        <taxon>Fabales</taxon>
        <taxon>Fabaceae</taxon>
        <taxon>Papilionoideae</taxon>
        <taxon>50 kb inversion clade</taxon>
        <taxon>NPAAA clade</taxon>
        <taxon>indigoferoid/millettioid clade</taxon>
        <taxon>Phaseoleae</taxon>
        <taxon>Vigna</taxon>
    </lineage>
</organism>
<protein>
    <submittedName>
        <fullName evidence="2">Uncharacterized protein</fullName>
    </submittedName>
</protein>
<dbReference type="AlphaFoldDB" id="A0AAQ3NNZ7"/>
<feature type="region of interest" description="Disordered" evidence="1">
    <location>
        <begin position="1"/>
        <end position="73"/>
    </location>
</feature>
<feature type="region of interest" description="Disordered" evidence="1">
    <location>
        <begin position="137"/>
        <end position="166"/>
    </location>
</feature>
<feature type="compositionally biased region" description="Low complexity" evidence="1">
    <location>
        <begin position="152"/>
        <end position="164"/>
    </location>
</feature>
<keyword evidence="3" id="KW-1185">Reference proteome</keyword>
<proteinExistence type="predicted"/>
<evidence type="ECO:0000256" key="1">
    <source>
        <dbReference type="SAM" id="MobiDB-lite"/>
    </source>
</evidence>
<sequence length="311" mass="33343">MVTRAMAPFTASPQQSSDQLGVKTQMKITDSSWGSHDSQTGSMAQVAPLHNPSISKLHSDPVESSSVATGNRDGTTIQKEKTFGKRVFGVTTIVYSGKLWKNHKTIRHGLRKPDFRSGSRLRVGKVLAPYNACPKAETTASSQAKLRRHTSATEPTATVPAATSRRPGRRLVTPIAATVSAGHRIKLSHFSFSSREVIFSSPTLGPLVTTPVTTRDSPRALLHFGHNNPAPAQGTVARPRSFKLGPPPATTVTIGGITSVNASCRSLSSSFTFLLRFSTFLCTFNSTSLVAGDAAGDYQKQPSFTILLIVR</sequence>
<evidence type="ECO:0000313" key="3">
    <source>
        <dbReference type="Proteomes" id="UP001374535"/>
    </source>
</evidence>